<evidence type="ECO:0000256" key="1">
    <source>
        <dbReference type="SAM" id="Phobius"/>
    </source>
</evidence>
<gene>
    <name evidence="2" type="ORF">Nkreftii_000053</name>
</gene>
<name>A0A7S8IXQ0_9BACT</name>
<reference evidence="2 3" key="1">
    <citation type="journal article" date="2020" name="ISME J.">
        <title>Enrichment and physiological characterization of a novel comammox Nitrospira indicates ammonium inhibition of complete nitrification.</title>
        <authorList>
            <person name="Sakoula D."/>
            <person name="Koch H."/>
            <person name="Frank J."/>
            <person name="Jetten M.S.M."/>
            <person name="van Kessel M.A.H.J."/>
            <person name="Lucker S."/>
        </authorList>
    </citation>
    <scope>NUCLEOTIDE SEQUENCE [LARGE SCALE GENOMIC DNA]</scope>
    <source>
        <strain evidence="2">Comreactor17</strain>
    </source>
</reference>
<accession>A0A7S8IXQ0</accession>
<keyword evidence="1" id="KW-0472">Membrane</keyword>
<keyword evidence="1" id="KW-0812">Transmembrane</keyword>
<evidence type="ECO:0000313" key="3">
    <source>
        <dbReference type="Proteomes" id="UP000593737"/>
    </source>
</evidence>
<evidence type="ECO:0000313" key="2">
    <source>
        <dbReference type="EMBL" id="QPD02279.1"/>
    </source>
</evidence>
<dbReference type="Proteomes" id="UP000593737">
    <property type="component" value="Chromosome"/>
</dbReference>
<protein>
    <submittedName>
        <fullName evidence="2">Uncharacterized protein</fullName>
    </submittedName>
</protein>
<dbReference type="KEGG" id="nkf:Nkreftii_000053"/>
<sequence length="356" mass="39105">MDVAGESGKGLARYEDKLFNQQAIAQQDTRLKPKQNHWYMEVKMKRPGVLFLLALLIVSFVANGCTNARVRYDSIPADSQDLKGKHKFRLSRSLILIEPRVIDPKDRNSPVGLFASSVPSDSIFSNGSAQVFSLEEVSDFFSETKLNISKIDNTDLISEVGVEVKDKLNENLEKAGAVLGTVLKVALAAAAAENPTRTVIDVKEYTAAKQEWQDLPLNSGWVYKIALSPLPKPPGALKTTDFFADPPTGVKGVSVNVFPMSACFDATLYLYRGQKGPESKTDWDNVRPFQMKIADPDYVQTLALPSKGKIKMHSSCGASVISETKEGAHPAYGIIETVIKQAEAIKKAIDDRKKNN</sequence>
<proteinExistence type="predicted"/>
<feature type="transmembrane region" description="Helical" evidence="1">
    <location>
        <begin position="49"/>
        <end position="70"/>
    </location>
</feature>
<dbReference type="EMBL" id="CP047423">
    <property type="protein sequence ID" value="QPD02279.1"/>
    <property type="molecule type" value="Genomic_DNA"/>
</dbReference>
<dbReference type="AlphaFoldDB" id="A0A7S8IXQ0"/>
<keyword evidence="1" id="KW-1133">Transmembrane helix</keyword>
<organism evidence="2 3">
    <name type="scientific">Candidatus Nitrospira kreftii</name>
    <dbReference type="NCBI Taxonomy" id="2652173"/>
    <lineage>
        <taxon>Bacteria</taxon>
        <taxon>Pseudomonadati</taxon>
        <taxon>Nitrospirota</taxon>
        <taxon>Nitrospiria</taxon>
        <taxon>Nitrospirales</taxon>
        <taxon>Nitrospiraceae</taxon>
        <taxon>Nitrospira</taxon>
    </lineage>
</organism>